<dbReference type="InterPro" id="IPR005543">
    <property type="entry name" value="PASTA_dom"/>
</dbReference>
<dbReference type="PANTHER" id="PTHR32282">
    <property type="entry name" value="BINDING PROTEIN TRANSPEPTIDASE, PUTATIVE-RELATED"/>
    <property type="match status" value="1"/>
</dbReference>
<dbReference type="PANTHER" id="PTHR32282:SF33">
    <property type="entry name" value="PEPTIDOGLYCAN GLYCOSYLTRANSFERASE"/>
    <property type="match status" value="1"/>
</dbReference>
<keyword evidence="11" id="KW-1185">Reference proteome</keyword>
<dbReference type="InterPro" id="IPR001264">
    <property type="entry name" value="Glyco_trans_51"/>
</dbReference>
<keyword evidence="3" id="KW-0328">Glycosyltransferase</keyword>
<dbReference type="Pfam" id="PF03793">
    <property type="entry name" value="PASTA"/>
    <property type="match status" value="2"/>
</dbReference>
<dbReference type="GO" id="GO:0030288">
    <property type="term" value="C:outer membrane-bounded periplasmic space"/>
    <property type="evidence" value="ECO:0007669"/>
    <property type="project" value="TreeGrafter"/>
</dbReference>
<feature type="domain" description="PASTA" evidence="9">
    <location>
        <begin position="693"/>
        <end position="759"/>
    </location>
</feature>
<dbReference type="Pfam" id="PF00912">
    <property type="entry name" value="Transgly"/>
    <property type="match status" value="1"/>
</dbReference>
<reference evidence="10 11" key="1">
    <citation type="submission" date="2017-11" db="EMBL/GenBank/DDBJ databases">
        <title>Genomic Encyclopedia of Archaeal and Bacterial Type Strains, Phase II (KMG-II): From Individual Species to Whole Genera.</title>
        <authorList>
            <person name="Goeker M."/>
        </authorList>
    </citation>
    <scope>NUCLEOTIDE SEQUENCE [LARGE SCALE GENOMIC DNA]</scope>
    <source>
        <strain evidence="10 11">DSM 27393</strain>
    </source>
</reference>
<dbReference type="PROSITE" id="PS51178">
    <property type="entry name" value="PASTA"/>
    <property type="match status" value="2"/>
</dbReference>
<dbReference type="InterPro" id="IPR001460">
    <property type="entry name" value="PCN-bd_Tpept"/>
</dbReference>
<evidence type="ECO:0000313" key="10">
    <source>
        <dbReference type="EMBL" id="PJJ71121.1"/>
    </source>
</evidence>
<name>A0A2M9CGS8_9MICO</name>
<dbReference type="GO" id="GO:0008658">
    <property type="term" value="F:penicillin binding"/>
    <property type="evidence" value="ECO:0007669"/>
    <property type="project" value="InterPro"/>
</dbReference>
<dbReference type="Gene3D" id="1.10.3810.10">
    <property type="entry name" value="Biosynthetic peptidoglycan transglycosylase-like"/>
    <property type="match status" value="1"/>
</dbReference>
<keyword evidence="6" id="KW-0511">Multifunctional enzyme</keyword>
<evidence type="ECO:0000259" key="9">
    <source>
        <dbReference type="PROSITE" id="PS51178"/>
    </source>
</evidence>
<dbReference type="GO" id="GO:0008955">
    <property type="term" value="F:peptidoglycan glycosyltransferase activity"/>
    <property type="evidence" value="ECO:0007669"/>
    <property type="project" value="UniProtKB-EC"/>
</dbReference>
<dbReference type="SMART" id="SM00740">
    <property type="entry name" value="PASTA"/>
    <property type="match status" value="2"/>
</dbReference>
<keyword evidence="5" id="KW-0378">Hydrolase</keyword>
<dbReference type="GO" id="GO:0006508">
    <property type="term" value="P:proteolysis"/>
    <property type="evidence" value="ECO:0007669"/>
    <property type="project" value="UniProtKB-KW"/>
</dbReference>
<dbReference type="InterPro" id="IPR036950">
    <property type="entry name" value="PBP_transglycosylase"/>
</dbReference>
<dbReference type="Pfam" id="PF00905">
    <property type="entry name" value="Transpeptidase"/>
    <property type="match status" value="1"/>
</dbReference>
<dbReference type="Gene3D" id="3.30.10.20">
    <property type="match status" value="2"/>
</dbReference>
<dbReference type="RefSeq" id="WP_170028518.1">
    <property type="nucleotide sequence ID" value="NZ_PGFF01000001.1"/>
</dbReference>
<evidence type="ECO:0000256" key="8">
    <source>
        <dbReference type="ARBA" id="ARBA00049902"/>
    </source>
</evidence>
<dbReference type="AlphaFoldDB" id="A0A2M9CGS8"/>
<keyword evidence="4" id="KW-0808">Transferase</keyword>
<comment type="caution">
    <text evidence="10">The sequence shown here is derived from an EMBL/GenBank/DDBJ whole genome shotgun (WGS) entry which is preliminary data.</text>
</comment>
<dbReference type="SUPFAM" id="SSF53955">
    <property type="entry name" value="Lysozyme-like"/>
    <property type="match status" value="1"/>
</dbReference>
<dbReference type="InterPro" id="IPR050396">
    <property type="entry name" value="Glycosyltr_51/Transpeptidase"/>
</dbReference>
<evidence type="ECO:0000256" key="2">
    <source>
        <dbReference type="ARBA" id="ARBA00022670"/>
    </source>
</evidence>
<sequence length="830" mass="88434">MLGAIVGMLGFSVLAGLLVTVMVTPALAVTGLTASTSIKVFEDLPSYIEIGQQGERTRIFAKQGGQDVQIATIFDQNREQVGWDQVSQYAKDALTSGEDRRFYEHGGVDVQSVVRAAIGNLSSGGIESGASTLTMQLVKNIFIQQCYQDGDSEEQTMGDCIEAAQEQSFDRKLREMRLAIQMEKKYSKDEILLAYLNIAGFGGTTYGIEAAAQRYYNTTAANLTIAQAASLIGIVQEPGARNLAVPENYPANQQRRDQILTRMLEDEKITQEEYDAAIATPVDATTVVVNDPKSGCLYAHDYAKFWCDYVQRVLKLDPSLSMLGEVGAERDQNLRLGGYDIYTSLNLDLQTVAQDTVQRRAPNTETRMPLGAASTSMEVGTGWIVTMAENKIYDNTPAAETDPTRSSVNFNTDFDYGGSGGFQTGSTFKPLTLLAWLKAGHGLNEVVDGTRKLRQQSAFTNSCNGGYGGAPWDIKNDSGTGRMSVLNATIDSVNNAFIEMALKLDMCDISKIGNSLGIHSANGDPIHDEVPSFMLGLGNDNVAPLTMAAAYATIANNGTYCAPRAITRIVSPAGEELGEQPLQCRPSEIDAEVAAAGMYAMERAFNGYGADPNDGTPMFGKTGSTTKFHQTWVMGSSTKVTTATWVGNIKGQTPTTRFGYAQTRHQVARPILAAINDVYGGDALPKPPQRLMTGNSITVPDGLLGLSPEAAQRAIEAADLAFELAGEIDSDQPAGTVAATDPAPGTGVSAGTTIRVSISNGAQVKVPDVVSGNPSPRSARTALEASGFTNISEACVVQEPHERVVSVNPAPGTPVSKDTPLVLGVGKPNC</sequence>
<evidence type="ECO:0000256" key="6">
    <source>
        <dbReference type="ARBA" id="ARBA00023268"/>
    </source>
</evidence>
<dbReference type="CDD" id="cd06577">
    <property type="entry name" value="PASTA_pknB"/>
    <property type="match status" value="2"/>
</dbReference>
<dbReference type="EMBL" id="PGFF01000001">
    <property type="protein sequence ID" value="PJJ71121.1"/>
    <property type="molecule type" value="Genomic_DNA"/>
</dbReference>
<comment type="catalytic activity">
    <reaction evidence="8">
        <text>[GlcNAc-(1-&gt;4)-Mur2Ac(oyl-L-Ala-gamma-D-Glu-L-Lys-D-Ala-D-Ala)](n)-di-trans,octa-cis-undecaprenyl diphosphate + beta-D-GlcNAc-(1-&gt;4)-Mur2Ac(oyl-L-Ala-gamma-D-Glu-L-Lys-D-Ala-D-Ala)-di-trans,octa-cis-undecaprenyl diphosphate = [GlcNAc-(1-&gt;4)-Mur2Ac(oyl-L-Ala-gamma-D-Glu-L-Lys-D-Ala-D-Ala)](n+1)-di-trans,octa-cis-undecaprenyl diphosphate + di-trans,octa-cis-undecaprenyl diphosphate + H(+)</text>
        <dbReference type="Rhea" id="RHEA:23708"/>
        <dbReference type="Rhea" id="RHEA-COMP:9602"/>
        <dbReference type="Rhea" id="RHEA-COMP:9603"/>
        <dbReference type="ChEBI" id="CHEBI:15378"/>
        <dbReference type="ChEBI" id="CHEBI:58405"/>
        <dbReference type="ChEBI" id="CHEBI:60033"/>
        <dbReference type="ChEBI" id="CHEBI:78435"/>
        <dbReference type="EC" id="2.4.99.28"/>
    </reaction>
</comment>
<evidence type="ECO:0000256" key="4">
    <source>
        <dbReference type="ARBA" id="ARBA00022679"/>
    </source>
</evidence>
<proteinExistence type="predicted"/>
<dbReference type="SUPFAM" id="SSF56601">
    <property type="entry name" value="beta-lactamase/transpeptidase-like"/>
    <property type="match status" value="1"/>
</dbReference>
<evidence type="ECO:0000256" key="1">
    <source>
        <dbReference type="ARBA" id="ARBA00022645"/>
    </source>
</evidence>
<evidence type="ECO:0000256" key="7">
    <source>
        <dbReference type="ARBA" id="ARBA00034000"/>
    </source>
</evidence>
<organism evidence="10 11">
    <name type="scientific">Diaminobutyricimonas aerilata</name>
    <dbReference type="NCBI Taxonomy" id="1162967"/>
    <lineage>
        <taxon>Bacteria</taxon>
        <taxon>Bacillati</taxon>
        <taxon>Actinomycetota</taxon>
        <taxon>Actinomycetes</taxon>
        <taxon>Micrococcales</taxon>
        <taxon>Microbacteriaceae</taxon>
        <taxon>Diaminobutyricimonas</taxon>
    </lineage>
</organism>
<dbReference type="Proteomes" id="UP000228758">
    <property type="component" value="Unassembled WGS sequence"/>
</dbReference>
<evidence type="ECO:0000313" key="11">
    <source>
        <dbReference type="Proteomes" id="UP000228758"/>
    </source>
</evidence>
<evidence type="ECO:0000256" key="5">
    <source>
        <dbReference type="ARBA" id="ARBA00022801"/>
    </source>
</evidence>
<keyword evidence="2" id="KW-0645">Protease</keyword>
<feature type="domain" description="PASTA" evidence="9">
    <location>
        <begin position="760"/>
        <end position="827"/>
    </location>
</feature>
<evidence type="ECO:0000256" key="3">
    <source>
        <dbReference type="ARBA" id="ARBA00022676"/>
    </source>
</evidence>
<gene>
    <name evidence="10" type="ORF">CLV46_0661</name>
</gene>
<dbReference type="Gene3D" id="3.40.710.10">
    <property type="entry name" value="DD-peptidase/beta-lactamase superfamily"/>
    <property type="match status" value="1"/>
</dbReference>
<dbReference type="GO" id="GO:0009002">
    <property type="term" value="F:serine-type D-Ala-D-Ala carboxypeptidase activity"/>
    <property type="evidence" value="ECO:0007669"/>
    <property type="project" value="UniProtKB-EC"/>
</dbReference>
<accession>A0A2M9CGS8</accession>
<dbReference type="InterPro" id="IPR012338">
    <property type="entry name" value="Beta-lactam/transpept-like"/>
</dbReference>
<protein>
    <submittedName>
        <fullName evidence="10">Membrane peptidoglycan carboxypeptidase</fullName>
    </submittedName>
</protein>
<keyword evidence="1 10" id="KW-0121">Carboxypeptidase</keyword>
<dbReference type="GO" id="GO:0009252">
    <property type="term" value="P:peptidoglycan biosynthetic process"/>
    <property type="evidence" value="ECO:0007669"/>
    <property type="project" value="TreeGrafter"/>
</dbReference>
<comment type="catalytic activity">
    <reaction evidence="7">
        <text>Preferential cleavage: (Ac)2-L-Lys-D-Ala-|-D-Ala. Also transpeptidation of peptidyl-alanyl moieties that are N-acyl substituents of D-alanine.</text>
        <dbReference type="EC" id="3.4.16.4"/>
    </reaction>
</comment>
<dbReference type="InterPro" id="IPR023346">
    <property type="entry name" value="Lysozyme-like_dom_sf"/>
</dbReference>